<evidence type="ECO:0000313" key="1">
    <source>
        <dbReference type="EMBL" id="KPE53088.1"/>
    </source>
</evidence>
<reference evidence="2" key="2">
    <citation type="submission" date="2015-09" db="EMBL/GenBank/DDBJ databases">
        <title>Draft genome sequence of a multidrug-resistant Chryseobacterium indologenes isolate from Malaysia.</title>
        <authorList>
            <person name="Yu C.Y."/>
            <person name="Ang G.Y."/>
            <person name="Chan K.-G."/>
        </authorList>
    </citation>
    <scope>NUCLEOTIDE SEQUENCE [LARGE SCALE GENOMIC DNA]</scope>
    <source>
        <strain evidence="2">CI_885</strain>
    </source>
</reference>
<proteinExistence type="predicted"/>
<dbReference type="AlphaFoldDB" id="A0A0N0ZWT6"/>
<dbReference type="RefSeq" id="WP_062696667.1">
    <property type="nucleotide sequence ID" value="NZ_LJOD01000001.1"/>
</dbReference>
<comment type="caution">
    <text evidence="1">The sequence shown here is derived from an EMBL/GenBank/DDBJ whole genome shotgun (WGS) entry which is preliminary data.</text>
</comment>
<accession>A0A0N0ZWT6</accession>
<dbReference type="EMBL" id="LJOD01000001">
    <property type="protein sequence ID" value="KPE53088.1"/>
    <property type="molecule type" value="Genomic_DNA"/>
</dbReference>
<dbReference type="PATRIC" id="fig|253.9.peg.771"/>
<sequence>MKLFQWFTKEKAMKNNNTEPAIHVGKDDSIPPHPFIERCKYLREEYGLIVPDIYISFFTRHKVSENNFRYKCLWDNEIYERVFYTKEFIVYVVKRYAEIHGEQADYTHLQEILDEAHYEFILKENRFAADHMDISFIDQCYEELERNQDCLIIGIETYADCGGAEYMIMTSDKKGYRGGGYHGMSEDLDINGITITYEILNYYGTVGDTIIKEHSSARTNQSF</sequence>
<reference evidence="1 2" key="1">
    <citation type="journal article" date="2015" name="Genom Data">
        <title>Draft genome sequence of a multidrug-resistant Chryseobacterium indologenes isolate from Malaysia.</title>
        <authorList>
            <person name="Yu C.Y."/>
            <person name="Ang G.Y."/>
            <person name="Cheng H.J."/>
            <person name="Cheong Y.M."/>
            <person name="Yin W.F."/>
            <person name="Chan K.G."/>
        </authorList>
    </citation>
    <scope>NUCLEOTIDE SEQUENCE [LARGE SCALE GENOMIC DNA]</scope>
    <source>
        <strain evidence="1 2">CI_885</strain>
    </source>
</reference>
<organism evidence="1 2">
    <name type="scientific">Chryseobacterium indologenes</name>
    <name type="common">Flavobacterium indologenes</name>
    <dbReference type="NCBI Taxonomy" id="253"/>
    <lineage>
        <taxon>Bacteria</taxon>
        <taxon>Pseudomonadati</taxon>
        <taxon>Bacteroidota</taxon>
        <taxon>Flavobacteriia</taxon>
        <taxon>Flavobacteriales</taxon>
        <taxon>Weeksellaceae</taxon>
        <taxon>Chryseobacterium group</taxon>
        <taxon>Chryseobacterium</taxon>
    </lineage>
</organism>
<evidence type="ECO:0000313" key="2">
    <source>
        <dbReference type="Proteomes" id="UP000037953"/>
    </source>
</evidence>
<protein>
    <submittedName>
        <fullName evidence="1">Uncharacterized protein</fullName>
    </submittedName>
</protein>
<gene>
    <name evidence="1" type="ORF">AOB46_03635</name>
</gene>
<name>A0A0N0ZWT6_CHRID</name>
<dbReference type="OrthoDB" id="1270404at2"/>
<dbReference type="Proteomes" id="UP000037953">
    <property type="component" value="Unassembled WGS sequence"/>
</dbReference>